<dbReference type="PANTHER" id="PTHR23530:SF1">
    <property type="entry name" value="PERMEASE, MAJOR FACILITATOR SUPERFAMILY-RELATED"/>
    <property type="match status" value="1"/>
</dbReference>
<keyword evidence="2" id="KW-0472">Membrane</keyword>
<feature type="transmembrane region" description="Helical" evidence="2">
    <location>
        <begin position="365"/>
        <end position="383"/>
    </location>
</feature>
<keyword evidence="4" id="KW-1185">Reference proteome</keyword>
<sequence>MLSSPFPSRGTRLPALPPAARRVVRLNNGFQLSFNLLWWMPVFYDYQRHSGLTDGQIFGIQSIYYLAFCFLEVPTGLIADRIGPRRCMHLGAGVMAAANVLPAVRADCTGFLLHFLALAAARSLVSGAGSAYLYECLDAHGAKDRYAQAEGTARALGLAAKIVCWPFVGLVMRLDHAAPYWLTAVSASASLACVLALPALPHHRPGGDAAPSGGRPGPLTSLRNALSVLRGSRVLGPLMVQGVAVFTLARICQVNLFQPLLLDKQIPVVDHGALLSAMTLAEAVGASRPGLIRRRMSDSGAVFVLSLVMAGSLGATVLADGRTTVVLLCLFAVAGGLAYPVQRHLINDAIPSIPYRATLLSLESIIDRGVCALVALAVGAYLADDRLHTLLVQSAVGTCVLLAAVGVLLRLLRRPGLQAAGTDAGEVSREALQEAPREVLQEAPPAVSVSAGGQTAGSSSPRA</sequence>
<organism evidence="3 4">
    <name type="scientific">Wenjunlia tyrosinilytica</name>
    <dbReference type="NCBI Taxonomy" id="1544741"/>
    <lineage>
        <taxon>Bacteria</taxon>
        <taxon>Bacillati</taxon>
        <taxon>Actinomycetota</taxon>
        <taxon>Actinomycetes</taxon>
        <taxon>Kitasatosporales</taxon>
        <taxon>Streptomycetaceae</taxon>
        <taxon>Wenjunlia</taxon>
    </lineage>
</organism>
<dbReference type="CDD" id="cd06174">
    <property type="entry name" value="MFS"/>
    <property type="match status" value="1"/>
</dbReference>
<feature type="region of interest" description="Disordered" evidence="1">
    <location>
        <begin position="441"/>
        <end position="463"/>
    </location>
</feature>
<dbReference type="GO" id="GO:0022857">
    <property type="term" value="F:transmembrane transporter activity"/>
    <property type="evidence" value="ECO:0007669"/>
    <property type="project" value="InterPro"/>
</dbReference>
<proteinExistence type="predicted"/>
<name>A0A917ZP43_9ACTN</name>
<feature type="transmembrane region" description="Helical" evidence="2">
    <location>
        <begin position="389"/>
        <end position="409"/>
    </location>
</feature>
<evidence type="ECO:0000256" key="2">
    <source>
        <dbReference type="SAM" id="Phobius"/>
    </source>
</evidence>
<dbReference type="Gene3D" id="1.20.1250.20">
    <property type="entry name" value="MFS general substrate transporter like domains"/>
    <property type="match status" value="1"/>
</dbReference>
<feature type="transmembrane region" description="Helical" evidence="2">
    <location>
        <begin position="325"/>
        <end position="345"/>
    </location>
</feature>
<protein>
    <submittedName>
        <fullName evidence="3">MFS transporter</fullName>
    </submittedName>
</protein>
<dbReference type="Pfam" id="PF07690">
    <property type="entry name" value="MFS_1"/>
    <property type="match status" value="1"/>
</dbReference>
<dbReference type="SUPFAM" id="SSF103473">
    <property type="entry name" value="MFS general substrate transporter"/>
    <property type="match status" value="1"/>
</dbReference>
<feature type="compositionally biased region" description="Polar residues" evidence="1">
    <location>
        <begin position="451"/>
        <end position="463"/>
    </location>
</feature>
<dbReference type="AlphaFoldDB" id="A0A917ZP43"/>
<evidence type="ECO:0000313" key="4">
    <source>
        <dbReference type="Proteomes" id="UP000641932"/>
    </source>
</evidence>
<feature type="transmembrane region" description="Helical" evidence="2">
    <location>
        <begin position="300"/>
        <end position="319"/>
    </location>
</feature>
<keyword evidence="2" id="KW-1133">Transmembrane helix</keyword>
<dbReference type="EMBL" id="BMMS01000010">
    <property type="protein sequence ID" value="GGO87685.1"/>
    <property type="molecule type" value="Genomic_DNA"/>
</dbReference>
<dbReference type="InterPro" id="IPR036259">
    <property type="entry name" value="MFS_trans_sf"/>
</dbReference>
<dbReference type="InterPro" id="IPR053160">
    <property type="entry name" value="MFS_DHA3_Transporter"/>
</dbReference>
<evidence type="ECO:0000313" key="3">
    <source>
        <dbReference type="EMBL" id="GGO87685.1"/>
    </source>
</evidence>
<accession>A0A917ZP43</accession>
<comment type="caution">
    <text evidence="3">The sequence shown here is derived from an EMBL/GenBank/DDBJ whole genome shotgun (WGS) entry which is preliminary data.</text>
</comment>
<reference evidence="3" key="1">
    <citation type="journal article" date="2014" name="Int. J. Syst. Evol. Microbiol.">
        <title>Complete genome sequence of Corynebacterium casei LMG S-19264T (=DSM 44701T), isolated from a smear-ripened cheese.</title>
        <authorList>
            <consortium name="US DOE Joint Genome Institute (JGI-PGF)"/>
            <person name="Walter F."/>
            <person name="Albersmeier A."/>
            <person name="Kalinowski J."/>
            <person name="Ruckert C."/>
        </authorList>
    </citation>
    <scope>NUCLEOTIDE SEQUENCE</scope>
    <source>
        <strain evidence="3">CGMCC 4.7201</strain>
    </source>
</reference>
<dbReference type="Proteomes" id="UP000641932">
    <property type="component" value="Unassembled WGS sequence"/>
</dbReference>
<gene>
    <name evidence="3" type="ORF">GCM10012280_26720</name>
</gene>
<evidence type="ECO:0000256" key="1">
    <source>
        <dbReference type="SAM" id="MobiDB-lite"/>
    </source>
</evidence>
<dbReference type="PANTHER" id="PTHR23530">
    <property type="entry name" value="TRANSPORT PROTEIN-RELATED"/>
    <property type="match status" value="1"/>
</dbReference>
<dbReference type="InterPro" id="IPR011701">
    <property type="entry name" value="MFS"/>
</dbReference>
<reference evidence="3" key="2">
    <citation type="submission" date="2020-09" db="EMBL/GenBank/DDBJ databases">
        <authorList>
            <person name="Sun Q."/>
            <person name="Zhou Y."/>
        </authorList>
    </citation>
    <scope>NUCLEOTIDE SEQUENCE</scope>
    <source>
        <strain evidence="3">CGMCC 4.7201</strain>
    </source>
</reference>
<keyword evidence="2" id="KW-0812">Transmembrane</keyword>